<sequence>MAVNARLLLVDFLRWVRLRAGNIRVPSRAFSVLHTGVLIRFGCLSRVLRLLFLLRALPESVFSLFSLCNPEIRVPGGGIRPLVAMGTVDAFLRRARTAPVGGIWSRAE</sequence>
<reference evidence="1" key="1">
    <citation type="journal article" date="2022" name="bioRxiv">
        <title>Sequencing and chromosome-scale assembly of the giantPleurodeles waltlgenome.</title>
        <authorList>
            <person name="Brown T."/>
            <person name="Elewa A."/>
            <person name="Iarovenko S."/>
            <person name="Subramanian E."/>
            <person name="Araus A.J."/>
            <person name="Petzold A."/>
            <person name="Susuki M."/>
            <person name="Suzuki K.-i.T."/>
            <person name="Hayashi T."/>
            <person name="Toyoda A."/>
            <person name="Oliveira C."/>
            <person name="Osipova E."/>
            <person name="Leigh N.D."/>
            <person name="Simon A."/>
            <person name="Yun M.H."/>
        </authorList>
    </citation>
    <scope>NUCLEOTIDE SEQUENCE</scope>
    <source>
        <strain evidence="1">20211129_DDA</strain>
        <tissue evidence="1">Liver</tissue>
    </source>
</reference>
<evidence type="ECO:0008006" key="3">
    <source>
        <dbReference type="Google" id="ProtNLM"/>
    </source>
</evidence>
<name>A0AAV7M5A7_PLEWA</name>
<dbReference type="AlphaFoldDB" id="A0AAV7M5A7"/>
<evidence type="ECO:0000313" key="2">
    <source>
        <dbReference type="Proteomes" id="UP001066276"/>
    </source>
</evidence>
<accession>A0AAV7M5A7</accession>
<organism evidence="1 2">
    <name type="scientific">Pleurodeles waltl</name>
    <name type="common">Iberian ribbed newt</name>
    <dbReference type="NCBI Taxonomy" id="8319"/>
    <lineage>
        <taxon>Eukaryota</taxon>
        <taxon>Metazoa</taxon>
        <taxon>Chordata</taxon>
        <taxon>Craniata</taxon>
        <taxon>Vertebrata</taxon>
        <taxon>Euteleostomi</taxon>
        <taxon>Amphibia</taxon>
        <taxon>Batrachia</taxon>
        <taxon>Caudata</taxon>
        <taxon>Salamandroidea</taxon>
        <taxon>Salamandridae</taxon>
        <taxon>Pleurodelinae</taxon>
        <taxon>Pleurodeles</taxon>
    </lineage>
</organism>
<evidence type="ECO:0000313" key="1">
    <source>
        <dbReference type="EMBL" id="KAJ1096283.1"/>
    </source>
</evidence>
<dbReference type="EMBL" id="JANPWB010000014">
    <property type="protein sequence ID" value="KAJ1096283.1"/>
    <property type="molecule type" value="Genomic_DNA"/>
</dbReference>
<proteinExistence type="predicted"/>
<protein>
    <recommendedName>
        <fullName evidence="3">Secreted protein</fullName>
    </recommendedName>
</protein>
<keyword evidence="2" id="KW-1185">Reference proteome</keyword>
<gene>
    <name evidence="1" type="ORF">NDU88_001426</name>
</gene>
<comment type="caution">
    <text evidence="1">The sequence shown here is derived from an EMBL/GenBank/DDBJ whole genome shotgun (WGS) entry which is preliminary data.</text>
</comment>
<dbReference type="Proteomes" id="UP001066276">
    <property type="component" value="Chromosome 10"/>
</dbReference>